<evidence type="ECO:0000313" key="2">
    <source>
        <dbReference type="Proteomes" id="UP001055811"/>
    </source>
</evidence>
<keyword evidence="2" id="KW-1185">Reference proteome</keyword>
<comment type="caution">
    <text evidence="1">The sequence shown here is derived from an EMBL/GenBank/DDBJ whole genome shotgun (WGS) entry which is preliminary data.</text>
</comment>
<protein>
    <submittedName>
        <fullName evidence="1">Uncharacterized protein</fullName>
    </submittedName>
</protein>
<gene>
    <name evidence="1" type="ORF">L2E82_31436</name>
</gene>
<name>A0ACB9D3B3_CICIN</name>
<reference evidence="2" key="1">
    <citation type="journal article" date="2022" name="Mol. Ecol. Resour.">
        <title>The genomes of chicory, endive, great burdock and yacon provide insights into Asteraceae palaeo-polyploidization history and plant inulin production.</title>
        <authorList>
            <person name="Fan W."/>
            <person name="Wang S."/>
            <person name="Wang H."/>
            <person name="Wang A."/>
            <person name="Jiang F."/>
            <person name="Liu H."/>
            <person name="Zhao H."/>
            <person name="Xu D."/>
            <person name="Zhang Y."/>
        </authorList>
    </citation>
    <scope>NUCLEOTIDE SEQUENCE [LARGE SCALE GENOMIC DNA]</scope>
    <source>
        <strain evidence="2">cv. Punajuju</strain>
    </source>
</reference>
<organism evidence="1 2">
    <name type="scientific">Cichorium intybus</name>
    <name type="common">Chicory</name>
    <dbReference type="NCBI Taxonomy" id="13427"/>
    <lineage>
        <taxon>Eukaryota</taxon>
        <taxon>Viridiplantae</taxon>
        <taxon>Streptophyta</taxon>
        <taxon>Embryophyta</taxon>
        <taxon>Tracheophyta</taxon>
        <taxon>Spermatophyta</taxon>
        <taxon>Magnoliopsida</taxon>
        <taxon>eudicotyledons</taxon>
        <taxon>Gunneridae</taxon>
        <taxon>Pentapetalae</taxon>
        <taxon>asterids</taxon>
        <taxon>campanulids</taxon>
        <taxon>Asterales</taxon>
        <taxon>Asteraceae</taxon>
        <taxon>Cichorioideae</taxon>
        <taxon>Cichorieae</taxon>
        <taxon>Cichoriinae</taxon>
        <taxon>Cichorium</taxon>
    </lineage>
</organism>
<dbReference type="Proteomes" id="UP001055811">
    <property type="component" value="Linkage Group LG05"/>
</dbReference>
<accession>A0ACB9D3B3</accession>
<evidence type="ECO:0000313" key="1">
    <source>
        <dbReference type="EMBL" id="KAI3740961.1"/>
    </source>
</evidence>
<reference evidence="1 2" key="2">
    <citation type="journal article" date="2022" name="Mol. Ecol. Resour.">
        <title>The genomes of chicory, endive, great burdock and yacon provide insights into Asteraceae paleo-polyploidization history and plant inulin production.</title>
        <authorList>
            <person name="Fan W."/>
            <person name="Wang S."/>
            <person name="Wang H."/>
            <person name="Wang A."/>
            <person name="Jiang F."/>
            <person name="Liu H."/>
            <person name="Zhao H."/>
            <person name="Xu D."/>
            <person name="Zhang Y."/>
        </authorList>
    </citation>
    <scope>NUCLEOTIDE SEQUENCE [LARGE SCALE GENOMIC DNA]</scope>
    <source>
        <strain evidence="2">cv. Punajuju</strain>
        <tissue evidence="1">Leaves</tissue>
    </source>
</reference>
<sequence length="117" mass="13323">MRGDLQECVRIGVHHLGNIRQVQKGEDEDNQRRRFAVDDDDARQIRISLYCPWALILPSLVNQSDTTISTKCYTVIMAEYGMELHSEPCTVTYEPVTTIHGVDFNFITDDDTSSEGE</sequence>
<proteinExistence type="predicted"/>
<dbReference type="EMBL" id="CM042013">
    <property type="protein sequence ID" value="KAI3740961.1"/>
    <property type="molecule type" value="Genomic_DNA"/>
</dbReference>